<dbReference type="PANTHER" id="PTHR11527">
    <property type="entry name" value="HEAT-SHOCK PROTEIN 20 FAMILY MEMBER"/>
    <property type="match status" value="1"/>
</dbReference>
<dbReference type="Pfam" id="PF00011">
    <property type="entry name" value="HSP20"/>
    <property type="match status" value="1"/>
</dbReference>
<reference evidence="4 5" key="1">
    <citation type="journal article" date="2016" name="Nat. Commun.">
        <title>Thousands of microbial genomes shed light on interconnected biogeochemical processes in an aquifer system.</title>
        <authorList>
            <person name="Anantharaman K."/>
            <person name="Brown C.T."/>
            <person name="Hug L.A."/>
            <person name="Sharon I."/>
            <person name="Castelle C.J."/>
            <person name="Probst A.J."/>
            <person name="Thomas B.C."/>
            <person name="Singh A."/>
            <person name="Wilkins M.J."/>
            <person name="Karaoz U."/>
            <person name="Brodie E.L."/>
            <person name="Williams K.H."/>
            <person name="Hubbard S.S."/>
            <person name="Banfield J.F."/>
        </authorList>
    </citation>
    <scope>NUCLEOTIDE SEQUENCE [LARGE SCALE GENOMIC DNA]</scope>
</reference>
<name>A0A1F4USQ4_UNCKA</name>
<gene>
    <name evidence="4" type="ORF">A2713_00600</name>
</gene>
<dbReference type="InterPro" id="IPR008978">
    <property type="entry name" value="HSP20-like_chaperone"/>
</dbReference>
<comment type="caution">
    <text evidence="4">The sequence shown here is derived from an EMBL/GenBank/DDBJ whole genome shotgun (WGS) entry which is preliminary data.</text>
</comment>
<dbReference type="Proteomes" id="UP000176444">
    <property type="component" value="Unassembled WGS sequence"/>
</dbReference>
<protein>
    <recommendedName>
        <fullName evidence="3">SHSP domain-containing protein</fullName>
    </recommendedName>
</protein>
<dbReference type="InterPro" id="IPR031107">
    <property type="entry name" value="Small_HSP"/>
</dbReference>
<evidence type="ECO:0000256" key="2">
    <source>
        <dbReference type="RuleBase" id="RU003616"/>
    </source>
</evidence>
<organism evidence="4 5">
    <name type="scientific">candidate division WWE3 bacterium RIFCSPHIGHO2_01_FULL_35_17</name>
    <dbReference type="NCBI Taxonomy" id="1802614"/>
    <lineage>
        <taxon>Bacteria</taxon>
        <taxon>Katanobacteria</taxon>
    </lineage>
</organism>
<dbReference type="EMBL" id="MEUX01000003">
    <property type="protein sequence ID" value="OGC48001.1"/>
    <property type="molecule type" value="Genomic_DNA"/>
</dbReference>
<dbReference type="InterPro" id="IPR002068">
    <property type="entry name" value="A-crystallin/Hsp20_dom"/>
</dbReference>
<evidence type="ECO:0000259" key="3">
    <source>
        <dbReference type="PROSITE" id="PS01031"/>
    </source>
</evidence>
<dbReference type="SUPFAM" id="SSF49764">
    <property type="entry name" value="HSP20-like chaperones"/>
    <property type="match status" value="1"/>
</dbReference>
<dbReference type="Gene3D" id="2.60.40.790">
    <property type="match status" value="1"/>
</dbReference>
<dbReference type="CDD" id="cd06464">
    <property type="entry name" value="ACD_sHsps-like"/>
    <property type="match status" value="1"/>
</dbReference>
<comment type="similarity">
    <text evidence="1 2">Belongs to the small heat shock protein (HSP20) family.</text>
</comment>
<accession>A0A1F4USQ4</accession>
<evidence type="ECO:0000313" key="5">
    <source>
        <dbReference type="Proteomes" id="UP000176444"/>
    </source>
</evidence>
<dbReference type="PROSITE" id="PS01031">
    <property type="entry name" value="SHSP"/>
    <property type="match status" value="1"/>
</dbReference>
<sequence length="145" mass="16974">MPIQWRPFKDLDRPFNLPDMFEKDEWMPFVPTFRSEELNVDIYQDKDNLYIETPLTGVKPEEVEISIEDNVLIIEGKSEEKKEIKEKDYLRKEIRRGNFKRVIKLPVEVVEDKAEAESVSGILKITIPKTSKAVSKGKKIPIKIK</sequence>
<evidence type="ECO:0000313" key="4">
    <source>
        <dbReference type="EMBL" id="OGC48001.1"/>
    </source>
</evidence>
<proteinExistence type="inferred from homology"/>
<dbReference type="AlphaFoldDB" id="A0A1F4USQ4"/>
<feature type="domain" description="SHSP" evidence="3">
    <location>
        <begin position="31"/>
        <end position="145"/>
    </location>
</feature>
<evidence type="ECO:0000256" key="1">
    <source>
        <dbReference type="PROSITE-ProRule" id="PRU00285"/>
    </source>
</evidence>